<keyword evidence="2" id="KW-0413">Isomerase</keyword>
<dbReference type="PANTHER" id="PTHR12110">
    <property type="entry name" value="HYDROXYPYRUVATE ISOMERASE"/>
    <property type="match status" value="1"/>
</dbReference>
<proteinExistence type="predicted"/>
<comment type="caution">
    <text evidence="2">The sequence shown here is derived from an EMBL/GenBank/DDBJ whole genome shotgun (WGS) entry which is preliminary data.</text>
</comment>
<gene>
    <name evidence="2" type="ORF">H9931_11095</name>
</gene>
<dbReference type="EMBL" id="DWWB01000060">
    <property type="protein sequence ID" value="HJC67243.1"/>
    <property type="molecule type" value="Genomic_DNA"/>
</dbReference>
<dbReference type="Gene3D" id="3.20.20.150">
    <property type="entry name" value="Divalent-metal-dependent TIM barrel enzymes"/>
    <property type="match status" value="1"/>
</dbReference>
<evidence type="ECO:0000259" key="1">
    <source>
        <dbReference type="Pfam" id="PF01261"/>
    </source>
</evidence>
<dbReference type="AlphaFoldDB" id="A0A9D2TFU5"/>
<dbReference type="Proteomes" id="UP000823863">
    <property type="component" value="Unassembled WGS sequence"/>
</dbReference>
<reference evidence="2" key="1">
    <citation type="journal article" date="2021" name="PeerJ">
        <title>Extensive microbial diversity within the chicken gut microbiome revealed by metagenomics and culture.</title>
        <authorList>
            <person name="Gilroy R."/>
            <person name="Ravi A."/>
            <person name="Getino M."/>
            <person name="Pursley I."/>
            <person name="Horton D.L."/>
            <person name="Alikhan N.F."/>
            <person name="Baker D."/>
            <person name="Gharbi K."/>
            <person name="Hall N."/>
            <person name="Watson M."/>
            <person name="Adriaenssens E.M."/>
            <person name="Foster-Nyarko E."/>
            <person name="Jarju S."/>
            <person name="Secka A."/>
            <person name="Antonio M."/>
            <person name="Oren A."/>
            <person name="Chaudhuri R.R."/>
            <person name="La Ragione R."/>
            <person name="Hildebrand F."/>
            <person name="Pallen M.J."/>
        </authorList>
    </citation>
    <scope>NUCLEOTIDE SEQUENCE</scope>
    <source>
        <strain evidence="2">CHK198-12963</strain>
    </source>
</reference>
<dbReference type="SUPFAM" id="SSF51658">
    <property type="entry name" value="Xylose isomerase-like"/>
    <property type="match status" value="1"/>
</dbReference>
<sequence length="276" mass="30975">MRQQIQYGCQTYPWKMNISAYAGKVPHIIQKTAEAGFQGLEAEICMLGDYFHKPEEVKALLEENHIDLAALVLHQPWEQAQETEEERQLSDEAIAFLSHFPFAKLMVSHHAGQTPRGDGEALLTRRKNLLSCMDSVACRAAERGIVTCYHPNSAKNSLFRTAEDYKVLFELMDRTRVGWAPDVGHIVNGGMDALTLLKEGRSRICHVHFKDRAADGAWAVMGKGDIDYPAIVRYLKESGYGGWIMVEDESPEAERDSDGVVLRDGAYMKQFIEGGN</sequence>
<dbReference type="GO" id="GO:0016853">
    <property type="term" value="F:isomerase activity"/>
    <property type="evidence" value="ECO:0007669"/>
    <property type="project" value="UniProtKB-KW"/>
</dbReference>
<protein>
    <submittedName>
        <fullName evidence="2">Sugar phosphate isomerase/epimerase</fullName>
    </submittedName>
</protein>
<evidence type="ECO:0000313" key="3">
    <source>
        <dbReference type="Proteomes" id="UP000823863"/>
    </source>
</evidence>
<dbReference type="InterPro" id="IPR050312">
    <property type="entry name" value="IolE/XylAMocC-like"/>
</dbReference>
<accession>A0A9D2TFU5</accession>
<name>A0A9D2TFU5_9FIRM</name>
<dbReference type="PANTHER" id="PTHR12110:SF41">
    <property type="entry name" value="INOSOSE DEHYDRATASE"/>
    <property type="match status" value="1"/>
</dbReference>
<feature type="domain" description="Xylose isomerase-like TIM barrel" evidence="1">
    <location>
        <begin position="30"/>
        <end position="252"/>
    </location>
</feature>
<dbReference type="InterPro" id="IPR013022">
    <property type="entry name" value="Xyl_isomerase-like_TIM-brl"/>
</dbReference>
<evidence type="ECO:0000313" key="2">
    <source>
        <dbReference type="EMBL" id="HJC67243.1"/>
    </source>
</evidence>
<reference evidence="2" key="2">
    <citation type="submission" date="2021-04" db="EMBL/GenBank/DDBJ databases">
        <authorList>
            <person name="Gilroy R."/>
        </authorList>
    </citation>
    <scope>NUCLEOTIDE SEQUENCE</scope>
    <source>
        <strain evidence="2">CHK198-12963</strain>
    </source>
</reference>
<organism evidence="2 3">
    <name type="scientific">Candidatus Enterocloster excrementigallinarum</name>
    <dbReference type="NCBI Taxonomy" id="2838558"/>
    <lineage>
        <taxon>Bacteria</taxon>
        <taxon>Bacillati</taxon>
        <taxon>Bacillota</taxon>
        <taxon>Clostridia</taxon>
        <taxon>Lachnospirales</taxon>
        <taxon>Lachnospiraceae</taxon>
        <taxon>Enterocloster</taxon>
    </lineage>
</organism>
<dbReference type="Pfam" id="PF01261">
    <property type="entry name" value="AP_endonuc_2"/>
    <property type="match status" value="1"/>
</dbReference>
<dbReference type="InterPro" id="IPR036237">
    <property type="entry name" value="Xyl_isomerase-like_sf"/>
</dbReference>